<dbReference type="GO" id="GO:0016787">
    <property type="term" value="F:hydrolase activity"/>
    <property type="evidence" value="ECO:0007669"/>
    <property type="project" value="UniProtKB-KW"/>
</dbReference>
<accession>A0A2U8GVP6</accession>
<sequence>MSVPRAPATVEAAHVMEVEGRTVALVMRHSRRRSFALQVDHRGARVAVPHGTSVAAAEDFVRMHGRWLLARLSAQQAQADVQRFVMADRAEFPLLGRAARLCILQSGRRVQWRLAADGADELWLPASATTAQFVRALRTRAIDWFRGRVEEYCHRLGLPLPEVRLSSARTRWGSCSSRSGIRLHWRLIHLEPALIDYVVAHEVAHLLEMNHSPRFWSVVERLYPGWQDARRCLRVQGGRLPLIDARDLTPVIQED</sequence>
<protein>
    <submittedName>
        <fullName evidence="2">Hydrolase</fullName>
    </submittedName>
</protein>
<reference evidence="2 3" key="1">
    <citation type="submission" date="2017-06" db="EMBL/GenBank/DDBJ databases">
        <title>Azoarcus.</title>
        <authorList>
            <person name="Woo J.-H."/>
            <person name="Kim H.-S."/>
        </authorList>
    </citation>
    <scope>NUCLEOTIDE SEQUENCE [LARGE SCALE GENOMIC DNA]</scope>
    <source>
        <strain evidence="2 3">TSPY31</strain>
    </source>
</reference>
<keyword evidence="2" id="KW-0378">Hydrolase</keyword>
<dbReference type="EMBL" id="CP022187">
    <property type="protein sequence ID" value="AWI77641.1"/>
    <property type="molecule type" value="Genomic_DNA"/>
</dbReference>
<evidence type="ECO:0000313" key="2">
    <source>
        <dbReference type="EMBL" id="AWI77641.1"/>
    </source>
</evidence>
<dbReference type="PANTHER" id="PTHR30399">
    <property type="entry name" value="UNCHARACTERIZED PROTEIN YGJP"/>
    <property type="match status" value="1"/>
</dbReference>
<evidence type="ECO:0000313" key="3">
    <source>
        <dbReference type="Proteomes" id="UP000244930"/>
    </source>
</evidence>
<dbReference type="PANTHER" id="PTHR30399:SF1">
    <property type="entry name" value="UTP PYROPHOSPHATASE"/>
    <property type="match status" value="1"/>
</dbReference>
<name>A0A2U8GVP6_9RHOO</name>
<dbReference type="Pfam" id="PF01863">
    <property type="entry name" value="YgjP-like"/>
    <property type="match status" value="1"/>
</dbReference>
<dbReference type="Gene3D" id="3.30.2010.10">
    <property type="entry name" value="Metalloproteases ('zincins'), catalytic domain"/>
    <property type="match status" value="1"/>
</dbReference>
<dbReference type="KEGG" id="acom:CEW83_10595"/>
<feature type="domain" description="YgjP-like metallopeptidase" evidence="1">
    <location>
        <begin position="34"/>
        <end position="234"/>
    </location>
</feature>
<organism evidence="2 3">
    <name type="scientific">Parazoarcus communis</name>
    <dbReference type="NCBI Taxonomy" id="41977"/>
    <lineage>
        <taxon>Bacteria</taxon>
        <taxon>Pseudomonadati</taxon>
        <taxon>Pseudomonadota</taxon>
        <taxon>Betaproteobacteria</taxon>
        <taxon>Rhodocyclales</taxon>
        <taxon>Zoogloeaceae</taxon>
        <taxon>Parazoarcus</taxon>
    </lineage>
</organism>
<dbReference type="InterPro" id="IPR002725">
    <property type="entry name" value="YgjP-like_metallopeptidase"/>
</dbReference>
<proteinExistence type="predicted"/>
<gene>
    <name evidence="2" type="ORF">CEW83_10595</name>
</gene>
<dbReference type="CDD" id="cd07344">
    <property type="entry name" value="M48_yhfN_like"/>
    <property type="match status" value="1"/>
</dbReference>
<dbReference type="InterPro" id="IPR053136">
    <property type="entry name" value="UTP_pyrophosphatase-like"/>
</dbReference>
<dbReference type="Proteomes" id="UP000244930">
    <property type="component" value="Chromosome"/>
</dbReference>
<evidence type="ECO:0000259" key="1">
    <source>
        <dbReference type="Pfam" id="PF01863"/>
    </source>
</evidence>
<dbReference type="AlphaFoldDB" id="A0A2U8GVP6"/>
<keyword evidence="3" id="KW-1185">Reference proteome</keyword>